<feature type="non-terminal residue" evidence="2">
    <location>
        <position position="1"/>
    </location>
</feature>
<keyword evidence="3" id="KW-1185">Reference proteome</keyword>
<proteinExistence type="predicted"/>
<feature type="region of interest" description="Disordered" evidence="1">
    <location>
        <begin position="1"/>
        <end position="57"/>
    </location>
</feature>
<evidence type="ECO:0000256" key="1">
    <source>
        <dbReference type="SAM" id="MobiDB-lite"/>
    </source>
</evidence>
<gene>
    <name evidence="2" type="ORF">BN1708_019350</name>
</gene>
<dbReference type="EMBL" id="CVQH01022724">
    <property type="protein sequence ID" value="CRK33896.1"/>
    <property type="molecule type" value="Genomic_DNA"/>
</dbReference>
<protein>
    <submittedName>
        <fullName evidence="2">Uncharacterized protein</fullName>
    </submittedName>
</protein>
<evidence type="ECO:0000313" key="2">
    <source>
        <dbReference type="EMBL" id="CRK33896.1"/>
    </source>
</evidence>
<sequence>HVPVELCHGPQLHHLQRHRDREQPHPRPHHAPGARQHRQARQLALPPLSRGRRPALG</sequence>
<name>A0A0G4MI33_VERLO</name>
<dbReference type="AlphaFoldDB" id="A0A0G4MI33"/>
<feature type="compositionally biased region" description="Basic residues" evidence="1">
    <location>
        <begin position="26"/>
        <end position="40"/>
    </location>
</feature>
<evidence type="ECO:0000313" key="3">
    <source>
        <dbReference type="Proteomes" id="UP000044602"/>
    </source>
</evidence>
<organism evidence="2 3">
    <name type="scientific">Verticillium longisporum</name>
    <name type="common">Verticillium dahliae var. longisporum</name>
    <dbReference type="NCBI Taxonomy" id="100787"/>
    <lineage>
        <taxon>Eukaryota</taxon>
        <taxon>Fungi</taxon>
        <taxon>Dikarya</taxon>
        <taxon>Ascomycota</taxon>
        <taxon>Pezizomycotina</taxon>
        <taxon>Sordariomycetes</taxon>
        <taxon>Hypocreomycetidae</taxon>
        <taxon>Glomerellales</taxon>
        <taxon>Plectosphaerellaceae</taxon>
        <taxon>Verticillium</taxon>
    </lineage>
</organism>
<dbReference type="Proteomes" id="UP000044602">
    <property type="component" value="Unassembled WGS sequence"/>
</dbReference>
<accession>A0A0G4MI33</accession>
<reference evidence="2 3" key="1">
    <citation type="submission" date="2015-05" db="EMBL/GenBank/DDBJ databases">
        <authorList>
            <person name="Wang D.B."/>
            <person name="Wang M."/>
        </authorList>
    </citation>
    <scope>NUCLEOTIDE SEQUENCE [LARGE SCALE GENOMIC DNA]</scope>
    <source>
        <strain evidence="2">VL1</strain>
    </source>
</reference>